<keyword evidence="3" id="KW-1003">Cell membrane</keyword>
<keyword evidence="10" id="KW-1185">Reference proteome</keyword>
<dbReference type="PANTHER" id="PTHR43045:SF2">
    <property type="entry name" value="INNER MEMBRANE METABOLITE TRANSPORT PROTEIN YHJE"/>
    <property type="match status" value="1"/>
</dbReference>
<evidence type="ECO:0000256" key="4">
    <source>
        <dbReference type="ARBA" id="ARBA00022692"/>
    </source>
</evidence>
<evidence type="ECO:0000313" key="9">
    <source>
        <dbReference type="EMBL" id="BBY95743.1"/>
    </source>
</evidence>
<evidence type="ECO:0000259" key="8">
    <source>
        <dbReference type="PROSITE" id="PS50850"/>
    </source>
</evidence>
<feature type="transmembrane region" description="Helical" evidence="7">
    <location>
        <begin position="334"/>
        <end position="358"/>
    </location>
</feature>
<dbReference type="Proteomes" id="UP000465785">
    <property type="component" value="Chromosome"/>
</dbReference>
<accession>A0A9W4B7Z5</accession>
<protein>
    <submittedName>
        <fullName evidence="9">MFS transporter</fullName>
    </submittedName>
</protein>
<evidence type="ECO:0000256" key="6">
    <source>
        <dbReference type="ARBA" id="ARBA00023136"/>
    </source>
</evidence>
<dbReference type="PANTHER" id="PTHR43045">
    <property type="entry name" value="SHIKIMATE TRANSPORTER"/>
    <property type="match status" value="1"/>
</dbReference>
<organism evidence="9 10">
    <name type="scientific">Mycobacterium gallinarum</name>
    <dbReference type="NCBI Taxonomy" id="39689"/>
    <lineage>
        <taxon>Bacteria</taxon>
        <taxon>Bacillati</taxon>
        <taxon>Actinomycetota</taxon>
        <taxon>Actinomycetes</taxon>
        <taxon>Mycobacteriales</taxon>
        <taxon>Mycobacteriaceae</taxon>
        <taxon>Mycobacterium</taxon>
    </lineage>
</organism>
<feature type="transmembrane region" description="Helical" evidence="7">
    <location>
        <begin position="155"/>
        <end position="176"/>
    </location>
</feature>
<dbReference type="PROSITE" id="PS50850">
    <property type="entry name" value="MFS"/>
    <property type="match status" value="1"/>
</dbReference>
<evidence type="ECO:0000256" key="7">
    <source>
        <dbReference type="SAM" id="Phobius"/>
    </source>
</evidence>
<dbReference type="InterPro" id="IPR005829">
    <property type="entry name" value="Sugar_transporter_CS"/>
</dbReference>
<comment type="subcellular location">
    <subcellularLocation>
        <location evidence="1">Cell membrane</location>
        <topology evidence="1">Multi-pass membrane protein</topology>
    </subcellularLocation>
</comment>
<feature type="transmembrane region" description="Helical" evidence="7">
    <location>
        <begin position="370"/>
        <end position="391"/>
    </location>
</feature>
<dbReference type="InterPro" id="IPR020846">
    <property type="entry name" value="MFS_dom"/>
</dbReference>
<feature type="transmembrane region" description="Helical" evidence="7">
    <location>
        <begin position="243"/>
        <end position="268"/>
    </location>
</feature>
<dbReference type="PROSITE" id="PS00217">
    <property type="entry name" value="SUGAR_TRANSPORT_2"/>
    <property type="match status" value="1"/>
</dbReference>
<keyword evidence="2" id="KW-0813">Transport</keyword>
<dbReference type="InterPro" id="IPR011701">
    <property type="entry name" value="MFS"/>
</dbReference>
<reference evidence="9 10" key="1">
    <citation type="journal article" date="2019" name="Emerg. Microbes Infect.">
        <title>Comprehensive subspecies identification of 175 nontuberculous mycobacteria species based on 7547 genomic profiles.</title>
        <authorList>
            <person name="Matsumoto Y."/>
            <person name="Kinjo T."/>
            <person name="Motooka D."/>
            <person name="Nabeya D."/>
            <person name="Jung N."/>
            <person name="Uechi K."/>
            <person name="Horii T."/>
            <person name="Iida T."/>
            <person name="Fujita J."/>
            <person name="Nakamura S."/>
        </authorList>
    </citation>
    <scope>NUCLEOTIDE SEQUENCE [LARGE SCALE GENOMIC DNA]</scope>
    <source>
        <strain evidence="9 10">JCM 6399</strain>
    </source>
</reference>
<proteinExistence type="predicted"/>
<evidence type="ECO:0000256" key="1">
    <source>
        <dbReference type="ARBA" id="ARBA00004651"/>
    </source>
</evidence>
<gene>
    <name evidence="9" type="ORF">MGALJ_54120</name>
</gene>
<dbReference type="GO" id="GO:0022857">
    <property type="term" value="F:transmembrane transporter activity"/>
    <property type="evidence" value="ECO:0007669"/>
    <property type="project" value="InterPro"/>
</dbReference>
<dbReference type="InterPro" id="IPR036259">
    <property type="entry name" value="MFS_trans_sf"/>
</dbReference>
<feature type="transmembrane region" description="Helical" evidence="7">
    <location>
        <begin position="88"/>
        <end position="119"/>
    </location>
</feature>
<sequence>MATLATTPGTSIKRVALASYVGSAIEYYDFYIYGTAAALVFPKVFFPHLGTTMATVASMATFAAAFLSRPIGAAFFGHFGDRLGRKSTLIATLLIMGLSTLAVGLVPGTATICLAAPLILLTLRLVQGFAVGGEWAGAALLSAEYAPAEERGRYGMFTQMGVGSGLVMSSLMFLLVNQTIGETSRAFLEWGWRVPFLFSAVLIVIAMYVRLNVAETPVFAELRQGVTGRTPLVDLFSHQRREVLLAAGAMIGFFALGFMGNTFLMSYAHTHVGFSLTLVLTVSLLGGVVALVCNTVSAVLCDAFGRRRVIMAAFAVGVPWSFVVLPLLNTGSTLWFAVAIAGTFAVAGCAYGPMAAFIPEIFATRYRYSGAGLSLNLAGLVGGAVPTIAAAPLMASYGVASVGVMLATVVAVSLICTVLLPETKGVALQRLN</sequence>
<dbReference type="CDD" id="cd17369">
    <property type="entry name" value="MFS_ShiA_like"/>
    <property type="match status" value="1"/>
</dbReference>
<dbReference type="SUPFAM" id="SSF103473">
    <property type="entry name" value="MFS general substrate transporter"/>
    <property type="match status" value="1"/>
</dbReference>
<evidence type="ECO:0000313" key="10">
    <source>
        <dbReference type="Proteomes" id="UP000465785"/>
    </source>
</evidence>
<feature type="domain" description="Major facilitator superfamily (MFS) profile" evidence="8">
    <location>
        <begin position="15"/>
        <end position="424"/>
    </location>
</feature>
<dbReference type="AlphaFoldDB" id="A0A9W4B7Z5"/>
<evidence type="ECO:0000256" key="2">
    <source>
        <dbReference type="ARBA" id="ARBA00022448"/>
    </source>
</evidence>
<dbReference type="GO" id="GO:0005886">
    <property type="term" value="C:plasma membrane"/>
    <property type="evidence" value="ECO:0007669"/>
    <property type="project" value="UniProtKB-SubCell"/>
</dbReference>
<dbReference type="EMBL" id="AP022601">
    <property type="protein sequence ID" value="BBY95743.1"/>
    <property type="molecule type" value="Genomic_DNA"/>
</dbReference>
<feature type="transmembrane region" description="Helical" evidence="7">
    <location>
        <begin position="125"/>
        <end position="143"/>
    </location>
</feature>
<keyword evidence="4 7" id="KW-0812">Transmembrane</keyword>
<dbReference type="KEGG" id="mgau:MGALJ_54120"/>
<feature type="transmembrane region" description="Helical" evidence="7">
    <location>
        <begin position="45"/>
        <end position="67"/>
    </location>
</feature>
<feature type="transmembrane region" description="Helical" evidence="7">
    <location>
        <begin position="196"/>
        <end position="213"/>
    </location>
</feature>
<evidence type="ECO:0000256" key="5">
    <source>
        <dbReference type="ARBA" id="ARBA00022989"/>
    </source>
</evidence>
<keyword evidence="5 7" id="KW-1133">Transmembrane helix</keyword>
<evidence type="ECO:0000256" key="3">
    <source>
        <dbReference type="ARBA" id="ARBA00022475"/>
    </source>
</evidence>
<keyword evidence="6 7" id="KW-0472">Membrane</keyword>
<feature type="transmembrane region" description="Helical" evidence="7">
    <location>
        <begin position="309"/>
        <end position="328"/>
    </location>
</feature>
<dbReference type="Pfam" id="PF07690">
    <property type="entry name" value="MFS_1"/>
    <property type="match status" value="1"/>
</dbReference>
<name>A0A9W4B7Z5_9MYCO</name>
<feature type="transmembrane region" description="Helical" evidence="7">
    <location>
        <begin position="397"/>
        <end position="420"/>
    </location>
</feature>
<dbReference type="RefSeq" id="WP_163735260.1">
    <property type="nucleotide sequence ID" value="NZ_AP022601.1"/>
</dbReference>
<feature type="transmembrane region" description="Helical" evidence="7">
    <location>
        <begin position="274"/>
        <end position="297"/>
    </location>
</feature>
<dbReference type="Gene3D" id="1.20.1250.20">
    <property type="entry name" value="MFS general substrate transporter like domains"/>
    <property type="match status" value="2"/>
</dbReference>